<sequence length="2244" mass="248481">MPTPTVEDVFVSCLSSSVTQGIRAEHIMQATKAWLTQHEVLRSTTAEDFFAQPDTFGWSAAREFLLYWMDVVTGKFLKFAASEYAYFHLPAEADTMWLTVKTSQLIKLEHLKSTFQQQLQRLSATDASLPWRWGNDVDTVAILHALLFVLVYYERTATAARVLEPLFLAIVREQEEIFTVVPQLLSYFLPHMSFQNIAFPDRIALLSDQLAHRGFQFSAGFTFVNPSSAPQVVDVAPMKVDEVLRRVREVSDTTEVRLRSRIEHDNGDLTEEDGLSLNKYLSAIVRVCRQYYVRCKQASKKQRKNGEKLLKLMPSDVHQVMKELHSMLRFGPVYSARFQNLGLWKDILMSNGWVPLQVVDGQLSLLPNSVMKDLSSSERGEIVESLLRQHDNFQRYQVDFCAVRGSAFHGQRCARSVYGHALLNPPLYRHIICQPDCLLRPNDELAIASLPLYGWVALSAKPQKSLDEHMSILRLFDNIAFCVVMPAEAIGAFRDYDETTPQTKKYDEKLRKKVVYFAEVYLRALARDGEATVLDMDGSDLTLSSPSVTSRMSSAVSSLNSRTTLPPLPPASAAATPSTAPTAPGSTTEVYSSFLGEASSKTQRWYVFPQYYVKTQPKGASASSSPSRPPASTEKNSAAAPQDTVVDVQLDAVRRRAPQTSFHLGVPKLFFTGRLAELRELRPSERSRRNAVISHGAADEDHDGRMAHNGNKNSGTDGGTVTSEEGPTEDEDDNEVVAMGDAQHADDVREGGGAQLARYRGTPREFDVPTDDDGDSDNAVPPTLPLCEYTVVTSRAPPSLLPSVVVRARFTEEEEEVVAIGSQGAERGRAAIRLSAHEPASALYRSCFPPSRMQSIFRDYADDFLIKEEVVHAGDAALDTIADAAEWSRAANSQDNSNWGRRLGRWGVPTPFLPPSHTNATTHAAAVPPTDSSGAAASNVASLREALAKFIASDQLACVLEVRVTNEEGVPIDGSRKSIEELKLFAKERALTYAKVGKASSWDRRLQQQHQQQRGSVREKDSATSSPTESGADELGGVVSSCDSGLVALAQASSLTTYASPSPGPGGGPAKILDLELMEFRKRVSWSVRDLEHILNELQLSASDVPYATLTTALTRECEDRSANYELLEFIGDAVMDFLVVADACLLSHAAYQRRRAALSFAEAADGAAESSMPSFSLSKWAPEASCVPLPPNCWESSAQPLTAVMTDRVTSVLCRNRVIAELLPPTVARHFSEEHYPKLAMKVRADVFEAIIGAAYRSGTGLDRLRLLLRRLFSFLPAATRAAAATGAPCRAELLAALQMCPYLLEADALCVEKMLSYRTNELLELAPALREVDGAAAATMMAKEAEANTHLVSSRLPRIQAKEYATMFTTGSAYSYRRLFSFDTVRVHNRILHLFSEKSIGFLNEIFTNTIHLVLDIDKVALLSWGLLRIMWEWYTDRYRCPAGLFALDCSGRTMVNKELKWKDSCHIHFPQVTVSVETWDSLVTDIRDTVVAALAEKEARLQQTFTAHAHEYRLWLRRGDVLKAVEAVGGQPRPHLWSYCDADSLFHLSRTCRGVRQSVLEHVAYATHTLEGMAKFAELSSADDIFIGDGNAEELVVVEHRPTQHRLILPLHWIAQCSQRPPCAVYKPKETWNDVIDQGLTKSKKLRLYLNDKCDTIYGVERRPLVLDTLLLAPSFASPPASSTQDSRTKVYDKDRSNGARGQAAATQQQQQPQPPPPPEKNFVLYRPQRFDRPPVETTDLFLLHRTRQDTARQEGQHTIRREQSKRLPGAEGRCGAARHVEPTASTPTTEEPPIRPMERSADEFGDDFAEGWVVECAHRSTLTLSSLRTSEYRGTDARTYTSWVDCAPRSTDTTTLPPPLLLPPLDGHSDILPSFDDIYERRAVLPGQLEEFEWVAWFNFFKMRSREYVMRDDKASTIRVWSPSWWAFNPALQTATFCIATEPVLRLRGADSLAMALAPAAQLGGGGGLERVAQLFMPQISTRGKTPVKVKDNLVFLLFPDKTGSLGNLPVNAAPNASPAPPSARSPPTQGQQETKTTALTSLAALPGEPSRTALATTATTRVTFGALPSVVSLAAWIDTQASPLSPAAWLRRAVSFVFRATAARTEFGCVPLVLCATATVYAEMCLGVRQESAGELHDWLPFVLPLQDTSYVAQWMQEARSSHRGAPRHIFVVTPPTTEGKADGPVFTRAVFAKDVQTFYQILRTQVKESAAAQHFFYVRTDWVRRDVQAALSQSARAI</sequence>
<dbReference type="Pfam" id="PF18176">
    <property type="entry name" value="KptA_kDCL"/>
    <property type="match status" value="1"/>
</dbReference>
<proteinExistence type="predicted"/>
<organism evidence="3 4">
    <name type="scientific">Leptomonas pyrrhocoris</name>
    <name type="common">Firebug parasite</name>
    <dbReference type="NCBI Taxonomy" id="157538"/>
    <lineage>
        <taxon>Eukaryota</taxon>
        <taxon>Discoba</taxon>
        <taxon>Euglenozoa</taxon>
        <taxon>Kinetoplastea</taxon>
        <taxon>Metakinetoplastina</taxon>
        <taxon>Trypanosomatida</taxon>
        <taxon>Trypanosomatidae</taxon>
        <taxon>Leishmaniinae</taxon>
        <taxon>Leptomonas</taxon>
    </lineage>
</organism>
<dbReference type="InterPro" id="IPR036389">
    <property type="entry name" value="RNase_III_sf"/>
</dbReference>
<feature type="compositionally biased region" description="Low complexity" evidence="1">
    <location>
        <begin position="1786"/>
        <end position="1795"/>
    </location>
</feature>
<feature type="region of interest" description="Disordered" evidence="1">
    <location>
        <begin position="1002"/>
        <end position="1035"/>
    </location>
</feature>
<dbReference type="Gene3D" id="1.10.1520.10">
    <property type="entry name" value="Ribonuclease III domain"/>
    <property type="match status" value="1"/>
</dbReference>
<dbReference type="RefSeq" id="XP_015662529.1">
    <property type="nucleotide sequence ID" value="XM_015799051.1"/>
</dbReference>
<dbReference type="Proteomes" id="UP000037923">
    <property type="component" value="Unassembled WGS sequence"/>
</dbReference>
<comment type="caution">
    <text evidence="3">The sequence shown here is derived from an EMBL/GenBank/DDBJ whole genome shotgun (WGS) entry which is preliminary data.</text>
</comment>
<dbReference type="RefSeq" id="XP_015662530.1">
    <property type="nucleotide sequence ID" value="XM_015799052.1"/>
</dbReference>
<protein>
    <submittedName>
        <fullName evidence="3">Dicer-like protein</fullName>
    </submittedName>
</protein>
<dbReference type="GO" id="GO:0006396">
    <property type="term" value="P:RNA processing"/>
    <property type="evidence" value="ECO:0007669"/>
    <property type="project" value="InterPro"/>
</dbReference>
<feature type="region of interest" description="Disordered" evidence="1">
    <location>
        <begin position="553"/>
        <end position="587"/>
    </location>
</feature>
<feature type="region of interest" description="Disordered" evidence="1">
    <location>
        <begin position="1679"/>
        <end position="1733"/>
    </location>
</feature>
<dbReference type="PANTHER" id="PTHR48125:SF12">
    <property type="entry name" value="AT HOOK TRANSCRIPTION FACTOR FAMILY-RELATED"/>
    <property type="match status" value="1"/>
</dbReference>
<evidence type="ECO:0000313" key="4">
    <source>
        <dbReference type="Proteomes" id="UP000037923"/>
    </source>
</evidence>
<dbReference type="EMBL" id="LGTL01000003">
    <property type="protein sequence ID" value="KPA84091.1"/>
    <property type="molecule type" value="Genomic_DNA"/>
</dbReference>
<accession>A0A0N0DYH2</accession>
<dbReference type="GeneID" id="26902489"/>
<dbReference type="OMA" id="WIVECAH"/>
<gene>
    <name evidence="3" type="ORF">ABB37_02194</name>
</gene>
<evidence type="ECO:0000256" key="1">
    <source>
        <dbReference type="SAM" id="MobiDB-lite"/>
    </source>
</evidence>
<feature type="region of interest" description="Disordered" evidence="1">
    <location>
        <begin position="1752"/>
        <end position="1800"/>
    </location>
</feature>
<feature type="region of interest" description="Disordered" evidence="1">
    <location>
        <begin position="682"/>
        <end position="732"/>
    </location>
</feature>
<feature type="compositionally biased region" description="Basic and acidic residues" evidence="1">
    <location>
        <begin position="1690"/>
        <end position="1701"/>
    </location>
</feature>
<evidence type="ECO:0000259" key="2">
    <source>
        <dbReference type="PROSITE" id="PS50142"/>
    </source>
</evidence>
<feature type="domain" description="RNase III" evidence="2">
    <location>
        <begin position="1091"/>
        <end position="1141"/>
    </location>
</feature>
<dbReference type="InterPro" id="IPR040545">
    <property type="entry name" value="DICER_HTH"/>
</dbReference>
<feature type="compositionally biased region" description="Basic and acidic residues" evidence="1">
    <location>
        <begin position="697"/>
        <end position="706"/>
    </location>
</feature>
<dbReference type="EMBL" id="LGTL01000003">
    <property type="protein sequence ID" value="KPA84090.1"/>
    <property type="molecule type" value="Genomic_DNA"/>
</dbReference>
<dbReference type="Pfam" id="PF18177">
    <property type="entry name" value="La_HTH_kDCL"/>
    <property type="match status" value="1"/>
</dbReference>
<dbReference type="PROSITE" id="PS50142">
    <property type="entry name" value="RNASE_3_2"/>
    <property type="match status" value="1"/>
</dbReference>
<dbReference type="OrthoDB" id="416741at2759"/>
<name>A0A0N0DYH2_LEPPY</name>
<dbReference type="Pfam" id="PF18188">
    <property type="entry name" value="PPL4"/>
    <property type="match status" value="1"/>
</dbReference>
<feature type="compositionally biased region" description="Polar residues" evidence="1">
    <location>
        <begin position="710"/>
        <end position="725"/>
    </location>
</feature>
<evidence type="ECO:0000313" key="3">
    <source>
        <dbReference type="EMBL" id="KPA84091.1"/>
    </source>
</evidence>
<dbReference type="InterPro" id="IPR040562">
    <property type="entry name" value="PPL4"/>
</dbReference>
<dbReference type="GO" id="GO:0004525">
    <property type="term" value="F:ribonuclease III activity"/>
    <property type="evidence" value="ECO:0007669"/>
    <property type="project" value="InterPro"/>
</dbReference>
<feature type="region of interest" description="Disordered" evidence="1">
    <location>
        <begin position="2013"/>
        <end position="2040"/>
    </location>
</feature>
<feature type="compositionally biased region" description="Low complexity" evidence="1">
    <location>
        <begin position="620"/>
        <end position="632"/>
    </location>
</feature>
<dbReference type="InterPro" id="IPR040715">
    <property type="entry name" value="KptA_kDICER"/>
</dbReference>
<dbReference type="InterPro" id="IPR000999">
    <property type="entry name" value="RNase_III_dom"/>
</dbReference>
<keyword evidence="4" id="KW-1185">Reference proteome</keyword>
<reference evidence="3 4" key="1">
    <citation type="submission" date="2015-07" db="EMBL/GenBank/DDBJ databases">
        <title>High-quality genome of monoxenous trypanosomatid Leptomonas pyrrhocoris.</title>
        <authorList>
            <person name="Flegontov P."/>
            <person name="Butenko A."/>
            <person name="Firsov S."/>
            <person name="Vlcek C."/>
            <person name="Logacheva M.D."/>
            <person name="Field M."/>
            <person name="Filatov D."/>
            <person name="Flegontova O."/>
            <person name="Gerasimov E."/>
            <person name="Jackson A.P."/>
            <person name="Kelly S."/>
            <person name="Opperdoes F."/>
            <person name="O'Reilly A."/>
            <person name="Votypka J."/>
            <person name="Yurchenko V."/>
            <person name="Lukes J."/>
        </authorList>
    </citation>
    <scope>NUCLEOTIDE SEQUENCE [LARGE SCALE GENOMIC DNA]</scope>
    <source>
        <strain evidence="3">H10</strain>
    </source>
</reference>
<feature type="compositionally biased region" description="Low complexity" evidence="1">
    <location>
        <begin position="571"/>
        <end position="587"/>
    </location>
</feature>
<dbReference type="VEuPathDB" id="TriTrypDB:LpyrH10_03_3450"/>
<dbReference type="PANTHER" id="PTHR48125">
    <property type="entry name" value="LP07818P1"/>
    <property type="match status" value="1"/>
</dbReference>
<feature type="compositionally biased region" description="Basic and acidic residues" evidence="1">
    <location>
        <begin position="1752"/>
        <end position="1769"/>
    </location>
</feature>
<dbReference type="SUPFAM" id="SSF69065">
    <property type="entry name" value="RNase III domain-like"/>
    <property type="match status" value="1"/>
</dbReference>
<feature type="region of interest" description="Disordered" evidence="1">
    <location>
        <begin position="617"/>
        <end position="643"/>
    </location>
</feature>